<comment type="caution">
    <text evidence="4">The sequence shown here is derived from an EMBL/GenBank/DDBJ whole genome shotgun (WGS) entry which is preliminary data.</text>
</comment>
<protein>
    <submittedName>
        <fullName evidence="4">M56 family metallopeptidase</fullName>
    </submittedName>
</protein>
<dbReference type="Proteomes" id="UP001427805">
    <property type="component" value="Unassembled WGS sequence"/>
</dbReference>
<dbReference type="InterPro" id="IPR008756">
    <property type="entry name" value="Peptidase_M56"/>
</dbReference>
<accession>A0ABV0B7D2</accession>
<sequence>MIAWVAETFVATTLLMLLVLAIRAPVRRTFGPGLAYALWLLPVLRMLLPPLPQGWREQSAAPVAAMSDVITYYVVDTGADAPIAAAAGAAPAAPAVDWMLVAAMIWAAGAAAFLAYHLIAHGRFCSRLLSRARVDRTVADGKVRVIETDAAHGPLAFGVWRKYVAFPRDFTERYDEQERALALAHELGHHVRGDLIANWVALIVLALHWFNPVAWRAFRAFRADQEMACDALVLAGREAALRHAYGRAIVKSAHGGAVSAACHLHTINEIKGRLRMLSKTHKTSPARIATGALGLGALSLAALGLTASGSKAAERLTSKVEAATGITLSQDAPAAPAEPAEPSAPAAPAAVQAAPAAAPKEKLRVYRYTVTQDEDGNKDGKKRRVVVVNGEGELADVKIPTRVEIEAMVPEIRSEKCTSGPITGEMVINRPSKDGKKQVTIICTNRIEHMSRVEAPMRVQEARVLALRSRDLGLDGALMGLRSARRSIERDGSMSAEAKAQALKGIDEALAEVQQERARARANSMN</sequence>
<dbReference type="EMBL" id="JBDIZK010000003">
    <property type="protein sequence ID" value="MEN3746791.1"/>
    <property type="molecule type" value="Genomic_DNA"/>
</dbReference>
<evidence type="ECO:0000313" key="5">
    <source>
        <dbReference type="Proteomes" id="UP001427805"/>
    </source>
</evidence>
<name>A0ABV0B7D2_9SPHN</name>
<dbReference type="CDD" id="cd07341">
    <property type="entry name" value="M56_BlaR1_MecR1_like"/>
    <property type="match status" value="1"/>
</dbReference>
<feature type="compositionally biased region" description="Low complexity" evidence="1">
    <location>
        <begin position="332"/>
        <end position="355"/>
    </location>
</feature>
<evidence type="ECO:0000259" key="3">
    <source>
        <dbReference type="Pfam" id="PF05569"/>
    </source>
</evidence>
<keyword evidence="2" id="KW-1133">Transmembrane helix</keyword>
<keyword evidence="5" id="KW-1185">Reference proteome</keyword>
<keyword evidence="2" id="KW-0812">Transmembrane</keyword>
<dbReference type="PANTHER" id="PTHR34978:SF3">
    <property type="entry name" value="SLR0241 PROTEIN"/>
    <property type="match status" value="1"/>
</dbReference>
<organism evidence="4 5">
    <name type="scientific">Sphingomonas rustica</name>
    <dbReference type="NCBI Taxonomy" id="3103142"/>
    <lineage>
        <taxon>Bacteria</taxon>
        <taxon>Pseudomonadati</taxon>
        <taxon>Pseudomonadota</taxon>
        <taxon>Alphaproteobacteria</taxon>
        <taxon>Sphingomonadales</taxon>
        <taxon>Sphingomonadaceae</taxon>
        <taxon>Sphingomonas</taxon>
    </lineage>
</organism>
<dbReference type="PANTHER" id="PTHR34978">
    <property type="entry name" value="POSSIBLE SENSOR-TRANSDUCER PROTEIN BLAR"/>
    <property type="match status" value="1"/>
</dbReference>
<evidence type="ECO:0000256" key="2">
    <source>
        <dbReference type="SAM" id="Phobius"/>
    </source>
</evidence>
<dbReference type="RefSeq" id="WP_346245789.1">
    <property type="nucleotide sequence ID" value="NZ_JBDIZK010000003.1"/>
</dbReference>
<proteinExistence type="predicted"/>
<feature type="region of interest" description="Disordered" evidence="1">
    <location>
        <begin position="327"/>
        <end position="355"/>
    </location>
</feature>
<dbReference type="InterPro" id="IPR052173">
    <property type="entry name" value="Beta-lactam_resp_regulator"/>
</dbReference>
<evidence type="ECO:0000256" key="1">
    <source>
        <dbReference type="SAM" id="MobiDB-lite"/>
    </source>
</evidence>
<reference evidence="4 5" key="1">
    <citation type="submission" date="2024-05" db="EMBL/GenBank/DDBJ databases">
        <title>Sphingomonas sp. HF-S3 16S ribosomal RNA gene Genome sequencing and assembly.</title>
        <authorList>
            <person name="Lee H."/>
        </authorList>
    </citation>
    <scope>NUCLEOTIDE SEQUENCE [LARGE SCALE GENOMIC DNA]</scope>
    <source>
        <strain evidence="4 5">HF-S3</strain>
    </source>
</reference>
<feature type="domain" description="Peptidase M56" evidence="3">
    <location>
        <begin position="6"/>
        <end position="277"/>
    </location>
</feature>
<keyword evidence="2" id="KW-0472">Membrane</keyword>
<gene>
    <name evidence="4" type="ORF">TPR58_06405</name>
</gene>
<evidence type="ECO:0000313" key="4">
    <source>
        <dbReference type="EMBL" id="MEN3746791.1"/>
    </source>
</evidence>
<dbReference type="Pfam" id="PF05569">
    <property type="entry name" value="Peptidase_M56"/>
    <property type="match status" value="1"/>
</dbReference>
<feature type="transmembrane region" description="Helical" evidence="2">
    <location>
        <begin position="98"/>
        <end position="119"/>
    </location>
</feature>